<dbReference type="Proteomes" id="UP000017052">
    <property type="component" value="Unassembled WGS sequence"/>
</dbReference>
<dbReference type="RefSeq" id="WP_021796837.1">
    <property type="nucleotide sequence ID" value="NZ_ACVN02000088.1"/>
</dbReference>
<sequence length="147" mass="17311">MPRLENSVFVDAPVGRVFSITNDISRWPTYFDEYKHATVLRITCSGSFTELVFELNNGVTTWRSWRLLNNSSHVVIAERLDPLFPFVFMHLRWNYVEEAGGTRMTWIQDFELDKAFGMPLEKVLENMQNHTRRNQINIKKFIEQLPG</sequence>
<gene>
    <name evidence="1" type="ORF">HMPREF0682_2980</name>
</gene>
<accession>U2S3Q1</accession>
<dbReference type="OrthoDB" id="156693at2"/>
<keyword evidence="2" id="KW-1185">Reference proteome</keyword>
<dbReference type="AlphaFoldDB" id="U2S3Q1"/>
<dbReference type="GeneID" id="95361010"/>
<dbReference type="Pfam" id="PF10604">
    <property type="entry name" value="Polyketide_cyc2"/>
    <property type="match status" value="1"/>
</dbReference>
<name>U2S3Q1_9ACTN</name>
<reference evidence="1" key="1">
    <citation type="submission" date="2013-08" db="EMBL/GenBank/DDBJ databases">
        <authorList>
            <person name="Durkin A.S."/>
            <person name="Haft D.R."/>
            <person name="McCorrison J."/>
            <person name="Torralba M."/>
            <person name="Gillis M."/>
            <person name="Haft D.H."/>
            <person name="Methe B."/>
            <person name="Sutton G."/>
            <person name="Nelson K.E."/>
        </authorList>
    </citation>
    <scope>NUCLEOTIDE SEQUENCE [LARGE SCALE GENOMIC DNA]</scope>
    <source>
        <strain evidence="1">F0233</strain>
    </source>
</reference>
<protein>
    <submittedName>
        <fullName evidence="1">Polyketide cyclase/dehydrase and lipid transport</fullName>
    </submittedName>
</protein>
<dbReference type="SUPFAM" id="SSF55961">
    <property type="entry name" value="Bet v1-like"/>
    <property type="match status" value="1"/>
</dbReference>
<evidence type="ECO:0000313" key="2">
    <source>
        <dbReference type="Proteomes" id="UP000017052"/>
    </source>
</evidence>
<dbReference type="InterPro" id="IPR023393">
    <property type="entry name" value="START-like_dom_sf"/>
</dbReference>
<evidence type="ECO:0000313" key="1">
    <source>
        <dbReference type="EMBL" id="ERK60338.1"/>
    </source>
</evidence>
<organism evidence="1 2">
    <name type="scientific">Propionibacterium acidifaciens F0233</name>
    <dbReference type="NCBI Taxonomy" id="553198"/>
    <lineage>
        <taxon>Bacteria</taxon>
        <taxon>Bacillati</taxon>
        <taxon>Actinomycetota</taxon>
        <taxon>Actinomycetes</taxon>
        <taxon>Propionibacteriales</taxon>
        <taxon>Propionibacteriaceae</taxon>
        <taxon>Propionibacterium</taxon>
    </lineage>
</organism>
<dbReference type="InterPro" id="IPR019587">
    <property type="entry name" value="Polyketide_cyclase/dehydratase"/>
</dbReference>
<dbReference type="EMBL" id="ACVN02000088">
    <property type="protein sequence ID" value="ERK60338.1"/>
    <property type="molecule type" value="Genomic_DNA"/>
</dbReference>
<dbReference type="Gene3D" id="3.30.530.20">
    <property type="match status" value="1"/>
</dbReference>
<comment type="caution">
    <text evidence="1">The sequence shown here is derived from an EMBL/GenBank/DDBJ whole genome shotgun (WGS) entry which is preliminary data.</text>
</comment>
<proteinExistence type="predicted"/>